<gene>
    <name evidence="1" type="ORF">A1OE_795</name>
</gene>
<reference evidence="1 2" key="1">
    <citation type="journal article" date="2012" name="Proc. Natl. Acad. Sci. U.S.A.">
        <title>Genome streamlining and chemical defense in a coral reef symbiosis.</title>
        <authorList>
            <person name="Kwan J.C."/>
            <person name="Donia M.S."/>
            <person name="Han A.W."/>
            <person name="Hirose E."/>
            <person name="Haygood M.G."/>
            <person name="Schmidt E.W."/>
        </authorList>
    </citation>
    <scope>NUCLEOTIDE SEQUENCE [LARGE SCALE GENOMIC DNA]</scope>
    <source>
        <strain evidence="1 2">L2</strain>
    </source>
</reference>
<sequence length="43" mass="5346">MISNKFAKLMFIIKLKYNLLIYTKKTINFLIIRLNKKNYFFKK</sequence>
<accession>K7YHF3</accession>
<evidence type="ECO:0000313" key="1">
    <source>
        <dbReference type="EMBL" id="AFX98980.1"/>
    </source>
</evidence>
<organism evidence="1 2">
    <name type="scientific">Candidatus Endolissoclinum faulkneri L2</name>
    <dbReference type="NCBI Taxonomy" id="1193729"/>
    <lineage>
        <taxon>Bacteria</taxon>
        <taxon>Pseudomonadati</taxon>
        <taxon>Pseudomonadota</taxon>
        <taxon>Alphaproteobacteria</taxon>
        <taxon>Rhodospirillales</taxon>
        <taxon>Rhodospirillaceae</taxon>
        <taxon>Candidatus Endolissoclinum</taxon>
    </lineage>
</organism>
<dbReference type="HOGENOM" id="CLU_3231080_0_0_5"/>
<dbReference type="KEGG" id="thal:A1OE_795"/>
<keyword evidence="2" id="KW-1185">Reference proteome</keyword>
<name>K7YHF3_9PROT</name>
<proteinExistence type="predicted"/>
<evidence type="ECO:0000313" key="2">
    <source>
        <dbReference type="Proteomes" id="UP000010077"/>
    </source>
</evidence>
<dbReference type="Proteomes" id="UP000010077">
    <property type="component" value="Chromosome"/>
</dbReference>
<dbReference type="AlphaFoldDB" id="K7YHF3"/>
<dbReference type="EMBL" id="CP003539">
    <property type="protein sequence ID" value="AFX98980.1"/>
    <property type="molecule type" value="Genomic_DNA"/>
</dbReference>
<protein>
    <submittedName>
        <fullName evidence="1">Uncharacterized protein</fullName>
    </submittedName>
</protein>